<feature type="transmembrane region" description="Helical" evidence="6">
    <location>
        <begin position="641"/>
        <end position="663"/>
    </location>
</feature>
<dbReference type="GO" id="GO:0000293">
    <property type="term" value="F:ferric-chelate reductase activity"/>
    <property type="evidence" value="ECO:0007669"/>
    <property type="project" value="TreeGrafter"/>
</dbReference>
<reference evidence="8 9" key="1">
    <citation type="submission" date="2019-07" db="EMBL/GenBank/DDBJ databases">
        <title>De Novo Assembly of kiwifruit Actinidia rufa.</title>
        <authorList>
            <person name="Sugita-Konishi S."/>
            <person name="Sato K."/>
            <person name="Mori E."/>
            <person name="Abe Y."/>
            <person name="Kisaki G."/>
            <person name="Hamano K."/>
            <person name="Suezawa K."/>
            <person name="Otani M."/>
            <person name="Fukuda T."/>
            <person name="Manabe T."/>
            <person name="Gomi K."/>
            <person name="Tabuchi M."/>
            <person name="Akimitsu K."/>
            <person name="Kataoka I."/>
        </authorList>
    </citation>
    <scope>NUCLEOTIDE SEQUENCE [LARGE SCALE GENOMIC DNA]</scope>
    <source>
        <strain evidence="9">cv. Fuchu</strain>
    </source>
</reference>
<dbReference type="Pfam" id="PF01794">
    <property type="entry name" value="Ferric_reduct"/>
    <property type="match status" value="1"/>
</dbReference>
<dbReference type="SUPFAM" id="SSF52343">
    <property type="entry name" value="Ferredoxin reductase-like, C-terminal NADP-linked domain"/>
    <property type="match status" value="1"/>
</dbReference>
<dbReference type="Pfam" id="PF08022">
    <property type="entry name" value="FAD_binding_8"/>
    <property type="match status" value="1"/>
</dbReference>
<dbReference type="CDD" id="cd06186">
    <property type="entry name" value="NOX_Duox_like_FAD_NADP"/>
    <property type="match status" value="1"/>
</dbReference>
<comment type="caution">
    <text evidence="8">The sequence shown here is derived from an EMBL/GenBank/DDBJ whole genome shotgun (WGS) entry which is preliminary data.</text>
</comment>
<evidence type="ECO:0000256" key="4">
    <source>
        <dbReference type="ARBA" id="ARBA00023002"/>
    </source>
</evidence>
<dbReference type="InterPro" id="IPR050369">
    <property type="entry name" value="RBOH/FRE"/>
</dbReference>
<evidence type="ECO:0000313" key="9">
    <source>
        <dbReference type="Proteomes" id="UP000585474"/>
    </source>
</evidence>
<dbReference type="InterPro" id="IPR013121">
    <property type="entry name" value="Fe_red_NAD-bd_6"/>
</dbReference>
<dbReference type="PROSITE" id="PS51384">
    <property type="entry name" value="FAD_FR"/>
    <property type="match status" value="1"/>
</dbReference>
<dbReference type="OrthoDB" id="167398at2759"/>
<dbReference type="PANTHER" id="PTHR11972:SF195">
    <property type="entry name" value="CYTOCHROME B245, HEAVY CHAIN-RELATED"/>
    <property type="match status" value="1"/>
</dbReference>
<sequence>MRLHFRPVPEHHPDINESEFEYEVVVGIPSEEFVRIFRHFRESEEPMVEAFVTDEEVTFRGGDSDVVLTPESGDCVIGGMDEYSMRVNIRIFLLGRLDSIIEASQYCSWVWFLKSRVDHSPDMINCPLGALGNFLFYTTNWRQTSPNQKLREISGDQVVTTALFGSNLGASLPSSARKSPSSGSTSAFSTSYSPLWPVTNPVNLTIADKAGDLLTFEFQHYLAIATEQARWSSAPEVQCRHYRIQPLSELRQSLCSELSLFSKFGEITALELGRRATAAAIRRDVRGQKGANDCYGNGGRCGKCDALLEEQAVAFELEAAEWVNEAGIALQRTEQDLSISQVDSAETTVNQNGSSSHGQASSLMDLARVLKSQVYLHDSENDNGKLDGSEFTPASLFHGLVRSARKQLPKLVVGSLLIGAGVPAFYVNQAERMSQLFLQPDIITTSVEEVSTYAKPLVHQIKRLPKRIEETNGEASSSIGNHTVHSLGHHLHASPVLGYLAAGILIGPYGLSIIFHVLVTAVVVGVVARFIAGQPGPAELVIGNGLALSSIAVVPQVFVTSIRDVGMVNGICALLLAGGTILVYTCPILLIAVLGCVYLHLGKNLGDNKNMERIGKKHRFASWKRRPMIIRGLGIVSGIELGMFVMFITLLVWSFSANLHMFFSGAAQRSIRKGEKLWETKLDRIGLVLGLVGNICLAFLFFPVTRGSSLLPLFGLNSEASIKYHIWLGHITMLLFTAHGASYIIYWVVTHRFSEATTFPRIRRNMFELFFYTHYLYILFMLFYIFHLGISYSYTILPGFYLFGVDRYLRFLQSRQRVRLISARVLSCETVELNFSKTQAQCYTPTSIIFINVPTISKLQWHPYTISSSSNLEPNKLSVIIKTEGSWTKKLYDMLSSPSPVDHLTVSVEGPYGPVSTHYLRHDKLVMVSGGSGIAPFISIIRELIFTSTTLKSKTPPILLISAFKNSSDLTILDLLLPIPCTPHQLSNLELQVEAYVTRRERTPIGKAKKPPNDMVQAQSLGCTPIAHFRPPRLALAWSNYILFFRNFPSPHGDPHPILHLPHRS</sequence>
<dbReference type="InterPro" id="IPR039261">
    <property type="entry name" value="FNR_nucleotide-bd"/>
</dbReference>
<evidence type="ECO:0000256" key="5">
    <source>
        <dbReference type="ARBA" id="ARBA00023136"/>
    </source>
</evidence>
<dbReference type="InterPro" id="IPR017938">
    <property type="entry name" value="Riboflavin_synthase-like_b-brl"/>
</dbReference>
<feature type="domain" description="FAD-binding FR-type" evidence="7">
    <location>
        <begin position="813"/>
        <end position="918"/>
    </location>
</feature>
<organism evidence="8 9">
    <name type="scientific">Actinidia rufa</name>
    <dbReference type="NCBI Taxonomy" id="165716"/>
    <lineage>
        <taxon>Eukaryota</taxon>
        <taxon>Viridiplantae</taxon>
        <taxon>Streptophyta</taxon>
        <taxon>Embryophyta</taxon>
        <taxon>Tracheophyta</taxon>
        <taxon>Spermatophyta</taxon>
        <taxon>Magnoliopsida</taxon>
        <taxon>eudicotyledons</taxon>
        <taxon>Gunneridae</taxon>
        <taxon>Pentapetalae</taxon>
        <taxon>asterids</taxon>
        <taxon>Ericales</taxon>
        <taxon>Actinidiaceae</taxon>
        <taxon>Actinidia</taxon>
    </lineage>
</organism>
<dbReference type="InterPro" id="IPR017927">
    <property type="entry name" value="FAD-bd_FR_type"/>
</dbReference>
<dbReference type="Gene3D" id="3.70.10.10">
    <property type="match status" value="1"/>
</dbReference>
<evidence type="ECO:0000259" key="7">
    <source>
        <dbReference type="PROSITE" id="PS51384"/>
    </source>
</evidence>
<feature type="transmembrane region" description="Helical" evidence="6">
    <location>
        <begin position="769"/>
        <end position="786"/>
    </location>
</feature>
<keyword evidence="2 6" id="KW-0812">Transmembrane</keyword>
<protein>
    <submittedName>
        <fullName evidence="8">Ferric reduction oxidase 3</fullName>
    </submittedName>
</protein>
<dbReference type="SFLD" id="SFLDS00052">
    <property type="entry name" value="Ferric_Reductase_Domain"/>
    <property type="match status" value="1"/>
</dbReference>
<comment type="subcellular location">
    <subcellularLocation>
        <location evidence="1">Membrane</location>
        <topology evidence="1">Multi-pass membrane protein</topology>
    </subcellularLocation>
</comment>
<dbReference type="InterPro" id="IPR013130">
    <property type="entry name" value="Fe3_Rdtase_TM_dom"/>
</dbReference>
<keyword evidence="9" id="KW-1185">Reference proteome</keyword>
<dbReference type="InterPro" id="IPR013112">
    <property type="entry name" value="FAD-bd_8"/>
</dbReference>
<evidence type="ECO:0000256" key="6">
    <source>
        <dbReference type="SAM" id="Phobius"/>
    </source>
</evidence>
<keyword evidence="5 6" id="KW-0472">Membrane</keyword>
<dbReference type="PRINTS" id="PR00410">
    <property type="entry name" value="PHEHYDRXLASE"/>
</dbReference>
<evidence type="ECO:0000256" key="2">
    <source>
        <dbReference type="ARBA" id="ARBA00022692"/>
    </source>
</evidence>
<feature type="transmembrane region" description="Helical" evidence="6">
    <location>
        <begin position="496"/>
        <end position="528"/>
    </location>
</feature>
<keyword evidence="3 6" id="KW-1133">Transmembrane helix</keyword>
<evidence type="ECO:0000256" key="3">
    <source>
        <dbReference type="ARBA" id="ARBA00022989"/>
    </source>
</evidence>
<evidence type="ECO:0000256" key="1">
    <source>
        <dbReference type="ARBA" id="ARBA00004141"/>
    </source>
</evidence>
<accession>A0A7J0G7R1</accession>
<dbReference type="Gene3D" id="3.40.50.80">
    <property type="entry name" value="Nucleotide-binding domain of ferredoxin-NADP reductase (FNR) module"/>
    <property type="match status" value="1"/>
</dbReference>
<dbReference type="GO" id="GO:0005886">
    <property type="term" value="C:plasma membrane"/>
    <property type="evidence" value="ECO:0007669"/>
    <property type="project" value="TreeGrafter"/>
</dbReference>
<evidence type="ECO:0000313" key="8">
    <source>
        <dbReference type="EMBL" id="GFZ06821.1"/>
    </source>
</evidence>
<feature type="transmembrane region" description="Helical" evidence="6">
    <location>
        <begin position="724"/>
        <end position="749"/>
    </location>
</feature>
<dbReference type="SFLD" id="SFLDG01168">
    <property type="entry name" value="Ferric_reductase_subgroup_(FRE"/>
    <property type="match status" value="1"/>
</dbReference>
<dbReference type="PANTHER" id="PTHR11972">
    <property type="entry name" value="NADPH OXIDASE"/>
    <property type="match status" value="1"/>
</dbReference>
<keyword evidence="4" id="KW-0560">Oxidoreductase</keyword>
<feature type="transmembrane region" description="Helical" evidence="6">
    <location>
        <begin position="571"/>
        <end position="601"/>
    </location>
</feature>
<feature type="transmembrane region" description="Helical" evidence="6">
    <location>
        <begin position="540"/>
        <end position="559"/>
    </location>
</feature>
<dbReference type="AlphaFoldDB" id="A0A7J0G7R1"/>
<gene>
    <name evidence="8" type="ORF">Acr_18g0009910</name>
</gene>
<dbReference type="SUPFAM" id="SSF63380">
    <property type="entry name" value="Riboflavin synthase domain-like"/>
    <property type="match status" value="1"/>
</dbReference>
<dbReference type="EMBL" id="BJWL01000018">
    <property type="protein sequence ID" value="GFZ06821.1"/>
    <property type="molecule type" value="Genomic_DNA"/>
</dbReference>
<proteinExistence type="predicted"/>
<dbReference type="Proteomes" id="UP000585474">
    <property type="component" value="Unassembled WGS sequence"/>
</dbReference>
<dbReference type="Pfam" id="PF08030">
    <property type="entry name" value="NAD_binding_6"/>
    <property type="match status" value="1"/>
</dbReference>
<name>A0A7J0G7R1_9ERIC</name>